<sequence>MFVGALWLWGGCSSEPVTPPGVKDDLPDSELPAVLVRQDEASREACAHGGARVRSGLDANGDGVLDDAEVQHTTVICHPAPPEQEELDARVRLEPIPAGEACAEGGTAVLSGLDANHNGTLDDAEVQQRDVICRERLLTRLSPAGGACPGQGVAIDFGRDLDADGALSQGEIVATQVECSDVLSGTFTVRTAQELAALAPIRVIIGSLRFTALPLETVSLPGLEVITGDLTLTDHRMMKSFSLPALVSVGGFLRMSYNALLAQVDFAKLQRVEQELMLYDNPLLETVAGWPELDSVGALSLGHNSSLVDLRGFTKLRAVRGNVLVYSNDALADFSLHLTRVGAVMVRSNPSLRTMSLKVPDDSGSSSLSFVGGALVEGNPALTTLELGFPTVTGNIQILHDAALQEVTVTSWQLEGSLIIEDDSALARVIAPNLNVVSGSLRLARSPIEQLDFGPSPLSVRGELRVANTKLTAFSATQHVSDVGGDASFSGNSLMTSLALSRLHGGLSVSSNDALTDLSLVNTDVLEGSLGVEGNSRLESLEGVRSRDIRGDLYIQAGSRMTRLSLPELRWVRDSVYLLGTDLVDVGLDALEFVGQDVRVGYTAMSRWKGLGALRQVAGNFLVFNHPSLQEVSLPRLQSSAVLNIYGNPVLTRLSLPLFTSATSVTISDNAALPVCEVDRFFSQLPPGLGSQEGNDAAGVCSSP</sequence>
<proteinExistence type="predicted"/>
<dbReference type="STRING" id="83449.BON30_07645"/>
<dbReference type="PANTHER" id="PTHR31018:SF3">
    <property type="entry name" value="RECEPTOR PROTEIN-TYROSINE KINASE"/>
    <property type="match status" value="1"/>
</dbReference>
<accession>A0A1L9BEY2</accession>
<feature type="domain" description="DUF7151" evidence="4">
    <location>
        <begin position="38"/>
        <end position="77"/>
    </location>
</feature>
<reference evidence="5 6" key="2">
    <citation type="submission" date="2016-12" db="EMBL/GenBank/DDBJ databases">
        <title>Draft Genome Sequence of Cystobacter ferrugineus Strain Cbfe23.</title>
        <authorList>
            <person name="Akbar S."/>
            <person name="Dowd S.E."/>
            <person name="Stevens D.C."/>
        </authorList>
    </citation>
    <scope>NUCLEOTIDE SEQUENCE [LARGE SCALE GENOMIC DNA]</scope>
    <source>
        <strain evidence="5 6">Cbfe23</strain>
    </source>
</reference>
<dbReference type="Proteomes" id="UP000182229">
    <property type="component" value="Unassembled WGS sequence"/>
</dbReference>
<feature type="domain" description="DUF7151" evidence="4">
    <location>
        <begin position="91"/>
        <end position="133"/>
    </location>
</feature>
<evidence type="ECO:0000256" key="1">
    <source>
        <dbReference type="ARBA" id="ARBA00004196"/>
    </source>
</evidence>
<comment type="subcellular location">
    <subcellularLocation>
        <location evidence="1">Cell envelope</location>
    </subcellularLocation>
</comment>
<evidence type="ECO:0000256" key="2">
    <source>
        <dbReference type="ARBA" id="ARBA00022729"/>
    </source>
</evidence>
<dbReference type="InterPro" id="IPR055575">
    <property type="entry name" value="DUF7151"/>
</dbReference>
<dbReference type="Pfam" id="PF23657">
    <property type="entry name" value="DUF7151"/>
    <property type="match status" value="2"/>
</dbReference>
<dbReference type="InterPro" id="IPR018247">
    <property type="entry name" value="EF_Hand_1_Ca_BS"/>
</dbReference>
<dbReference type="InterPro" id="IPR051648">
    <property type="entry name" value="CWI-Assembly_Regulator"/>
</dbReference>
<gene>
    <name evidence="5" type="ORF">BON30_07645</name>
</gene>
<keyword evidence="2" id="KW-0732">Signal</keyword>
<evidence type="ECO:0000256" key="3">
    <source>
        <dbReference type="ARBA" id="ARBA00023180"/>
    </source>
</evidence>
<dbReference type="PANTHER" id="PTHR31018">
    <property type="entry name" value="SPORULATION-SPECIFIC PROTEIN-RELATED"/>
    <property type="match status" value="1"/>
</dbReference>
<dbReference type="PROSITE" id="PS00018">
    <property type="entry name" value="EF_HAND_1"/>
    <property type="match status" value="1"/>
</dbReference>
<dbReference type="GO" id="GO:0030313">
    <property type="term" value="C:cell envelope"/>
    <property type="evidence" value="ECO:0007669"/>
    <property type="project" value="UniProtKB-SubCell"/>
</dbReference>
<keyword evidence="6" id="KW-1185">Reference proteome</keyword>
<reference evidence="6" key="1">
    <citation type="submission" date="2016-11" db="EMBL/GenBank/DDBJ databases">
        <authorList>
            <person name="Shukria A."/>
            <person name="Stevens D.C."/>
        </authorList>
    </citation>
    <scope>NUCLEOTIDE SEQUENCE [LARGE SCALE GENOMIC DNA]</scope>
    <source>
        <strain evidence="6">Cbfe23</strain>
    </source>
</reference>
<evidence type="ECO:0000313" key="6">
    <source>
        <dbReference type="Proteomes" id="UP000182229"/>
    </source>
</evidence>
<dbReference type="SUPFAM" id="SSF52058">
    <property type="entry name" value="L domain-like"/>
    <property type="match status" value="2"/>
</dbReference>
<protein>
    <recommendedName>
        <fullName evidence="4">DUF7151 domain-containing protein</fullName>
    </recommendedName>
</protein>
<comment type="caution">
    <text evidence="5">The sequence shown here is derived from an EMBL/GenBank/DDBJ whole genome shotgun (WGS) entry which is preliminary data.</text>
</comment>
<keyword evidence="3" id="KW-0325">Glycoprotein</keyword>
<evidence type="ECO:0000313" key="5">
    <source>
        <dbReference type="EMBL" id="OJH40803.1"/>
    </source>
</evidence>
<name>A0A1L9BEY2_9BACT</name>
<dbReference type="AlphaFoldDB" id="A0A1L9BEY2"/>
<dbReference type="EMBL" id="MPIN01000002">
    <property type="protein sequence ID" value="OJH40803.1"/>
    <property type="molecule type" value="Genomic_DNA"/>
</dbReference>
<evidence type="ECO:0000259" key="4">
    <source>
        <dbReference type="Pfam" id="PF23657"/>
    </source>
</evidence>
<organism evidence="5 6">
    <name type="scientific">Cystobacter ferrugineus</name>
    <dbReference type="NCBI Taxonomy" id="83449"/>
    <lineage>
        <taxon>Bacteria</taxon>
        <taxon>Pseudomonadati</taxon>
        <taxon>Myxococcota</taxon>
        <taxon>Myxococcia</taxon>
        <taxon>Myxococcales</taxon>
        <taxon>Cystobacterineae</taxon>
        <taxon>Archangiaceae</taxon>
        <taxon>Cystobacter</taxon>
    </lineage>
</organism>